<organism evidence="1 2">
    <name type="scientific">Marinicauda pacifica</name>
    <dbReference type="NCBI Taxonomy" id="1133559"/>
    <lineage>
        <taxon>Bacteria</taxon>
        <taxon>Pseudomonadati</taxon>
        <taxon>Pseudomonadota</taxon>
        <taxon>Alphaproteobacteria</taxon>
        <taxon>Maricaulales</taxon>
        <taxon>Maricaulaceae</taxon>
        <taxon>Marinicauda</taxon>
    </lineage>
</organism>
<proteinExistence type="predicted"/>
<protein>
    <recommendedName>
        <fullName evidence="3">BPP domain-containing protein</fullName>
    </recommendedName>
</protein>
<name>A0A4S2HEV5_9PROT</name>
<evidence type="ECO:0000313" key="2">
    <source>
        <dbReference type="Proteomes" id="UP000305451"/>
    </source>
</evidence>
<reference evidence="1 2" key="1">
    <citation type="journal article" date="2013" name="Int. J. Syst. Evol. Microbiol.">
        <title>Marinicauda pacifica gen. nov., sp. nov., a prosthecate alphaproteobacterium of the family Hyphomonadaceae isolated from deep seawater.</title>
        <authorList>
            <person name="Zhang X.Y."/>
            <person name="Li G.W."/>
            <person name="Wang C.S."/>
            <person name="Zhang Y.J."/>
            <person name="Xu X.W."/>
            <person name="Li H."/>
            <person name="Liu A."/>
            <person name="Liu C."/>
            <person name="Xie B.B."/>
            <person name="Qin Q.L."/>
            <person name="Xu Z."/>
            <person name="Chen X.L."/>
            <person name="Zhou B.C."/>
            <person name="Zhang Y.Z."/>
        </authorList>
    </citation>
    <scope>NUCLEOTIDE SEQUENCE [LARGE SCALE GENOMIC DNA]</scope>
    <source>
        <strain evidence="1 2">P-1 km-3</strain>
    </source>
</reference>
<keyword evidence="2" id="KW-1185">Reference proteome</keyword>
<dbReference type="Proteomes" id="UP000305451">
    <property type="component" value="Unassembled WGS sequence"/>
</dbReference>
<dbReference type="SUPFAM" id="SSF50956">
    <property type="entry name" value="Thermostable phytase (3-phytase)"/>
    <property type="match status" value="1"/>
</dbReference>
<dbReference type="OrthoDB" id="7630644at2"/>
<evidence type="ECO:0000313" key="1">
    <source>
        <dbReference type="EMBL" id="TGY94556.1"/>
    </source>
</evidence>
<dbReference type="RefSeq" id="WP_135943753.1">
    <property type="nucleotide sequence ID" value="NZ_BMEI01000001.1"/>
</dbReference>
<dbReference type="InterPro" id="IPR011042">
    <property type="entry name" value="6-blade_b-propeller_TolB-like"/>
</dbReference>
<dbReference type="AlphaFoldDB" id="A0A4S2HEV5"/>
<evidence type="ECO:0008006" key="3">
    <source>
        <dbReference type="Google" id="ProtNLM"/>
    </source>
</evidence>
<dbReference type="Gene3D" id="2.120.10.30">
    <property type="entry name" value="TolB, C-terminal domain"/>
    <property type="match status" value="1"/>
</dbReference>
<gene>
    <name evidence="1" type="ORF">E5162_04590</name>
</gene>
<dbReference type="EMBL" id="SRXV01000001">
    <property type="protein sequence ID" value="TGY94556.1"/>
    <property type="molecule type" value="Genomic_DNA"/>
</dbReference>
<accession>A0A4S2HEV5</accession>
<comment type="caution">
    <text evidence="1">The sequence shown here is derived from an EMBL/GenBank/DDBJ whole genome shotgun (WGS) entry which is preliminary data.</text>
</comment>
<sequence length="336" mass="34674">MAAAVAGLGLTLTACGDAPESDTAAPGESAQVDTTRVDSAIVTVAFDPSRPVDDLIFLPDSDAPWQGLIAASLSDGGYEVFNLDGEVVGGEAGPRLRSITAAPDFALRGLTIPLLFGIDSDGAVRAQAFIAEETTFIEVGLTGEGLEDNATAICHAGSGIGFVDIALLNDDETAQIWRVEDTGQDNLQLTLQSQFDLPFPARACASAGTELIVTGPTGGAARLDRDGQVVADIEGYSLADVAYGELLGRAVAIAPLGQDGQLGVFDANSMEPITLIEFEEGLNAPAILQPGAIDLTDANFGGSPFSGGLLAVYDREDGRLKLIGRDVITRIVVAPE</sequence>